<comment type="caution">
    <text evidence="1">The sequence shown here is derived from an EMBL/GenBank/DDBJ whole genome shotgun (WGS) entry which is preliminary data.</text>
</comment>
<dbReference type="PANTHER" id="PTHR12224:SF0">
    <property type="entry name" value="BETA-1,4-MANNOSYL-GLYCOPROTEIN 4-BETA-N-ACETYLGLUCOSAMINYLTRANSFERASE"/>
    <property type="match status" value="1"/>
</dbReference>
<accession>A0A179I6U8</accession>
<reference evidence="1 2" key="1">
    <citation type="submission" date="2016-03" db="EMBL/GenBank/DDBJ databases">
        <title>Fine-scale spatial genetic structure of a fungal parasite of coffee scale insects.</title>
        <authorList>
            <person name="Jackson D."/>
            <person name="Zemenick K.A."/>
            <person name="Malloure B."/>
            <person name="Quandt C.A."/>
            <person name="James T.Y."/>
        </authorList>
    </citation>
    <scope>NUCLEOTIDE SEQUENCE [LARGE SCALE GENOMIC DNA]</scope>
    <source>
        <strain evidence="1 2">UM487</strain>
    </source>
</reference>
<dbReference type="InterPro" id="IPR006813">
    <property type="entry name" value="Glyco_trans_17"/>
</dbReference>
<dbReference type="OrthoDB" id="4861286at2759"/>
<dbReference type="GO" id="GO:0016020">
    <property type="term" value="C:membrane"/>
    <property type="evidence" value="ECO:0007669"/>
    <property type="project" value="InterPro"/>
</dbReference>
<evidence type="ECO:0000313" key="1">
    <source>
        <dbReference type="EMBL" id="OAQ98415.1"/>
    </source>
</evidence>
<keyword evidence="2" id="KW-1185">Reference proteome</keyword>
<dbReference type="Proteomes" id="UP000243081">
    <property type="component" value="Unassembled WGS sequence"/>
</dbReference>
<dbReference type="Pfam" id="PF04724">
    <property type="entry name" value="Glyco_transf_17"/>
    <property type="match status" value="1"/>
</dbReference>
<sequence length="295" mass="33639">LKRPNGKLYPSNIGTWVSCLMRLRRASQLCQSDQHILKLLPSAPAPTRMTIPLWGLPSKQLYRVLVGLAVFVPIAFVLSRLFSGSEDLLATGALHDSPQVFPRLVGTDARAPRLGDVMVVADMDEIPRPETLRVLRACSFPRRLTLYTRFFYYSFQFRSIGPEWHHPQATYYDGQRTLTPNSLRGGGGGNFVSRWLESGKLADSGWHCSSCFDTVELYLNKMASFSHKWMNGDRFRDRDRIADAVREGVDIWGRKGNKFERLQNNSDMPPLIRDDDRFMYLKDRSGKSAGMKDYP</sequence>
<dbReference type="AlphaFoldDB" id="A0A179I6U8"/>
<proteinExistence type="predicted"/>
<dbReference type="PANTHER" id="PTHR12224">
    <property type="entry name" value="BETA-1,4-MANNOSYL-GLYCOPROTEIN BETA-1,4-N-ACETYLGLUCOSAMINYL-TRANSFERASE"/>
    <property type="match status" value="1"/>
</dbReference>
<protein>
    <recommendedName>
        <fullName evidence="3">Glycosyl transferase family 17 protein</fullName>
    </recommendedName>
</protein>
<evidence type="ECO:0008006" key="3">
    <source>
        <dbReference type="Google" id="ProtNLM"/>
    </source>
</evidence>
<evidence type="ECO:0000313" key="2">
    <source>
        <dbReference type="Proteomes" id="UP000243081"/>
    </source>
</evidence>
<gene>
    <name evidence="1" type="ORF">LLEC1_06131</name>
</gene>
<name>A0A179I6U8_CORDF</name>
<feature type="non-terminal residue" evidence="1">
    <location>
        <position position="1"/>
    </location>
</feature>
<dbReference type="EMBL" id="LUKN01002872">
    <property type="protein sequence ID" value="OAQ98415.1"/>
    <property type="molecule type" value="Genomic_DNA"/>
</dbReference>
<dbReference type="GO" id="GO:0006044">
    <property type="term" value="P:N-acetylglucosamine metabolic process"/>
    <property type="evidence" value="ECO:0007669"/>
    <property type="project" value="TreeGrafter"/>
</dbReference>
<organism evidence="1 2">
    <name type="scientific">Cordyceps confragosa</name>
    <name type="common">Lecanicillium lecanii</name>
    <dbReference type="NCBI Taxonomy" id="2714763"/>
    <lineage>
        <taxon>Eukaryota</taxon>
        <taxon>Fungi</taxon>
        <taxon>Dikarya</taxon>
        <taxon>Ascomycota</taxon>
        <taxon>Pezizomycotina</taxon>
        <taxon>Sordariomycetes</taxon>
        <taxon>Hypocreomycetidae</taxon>
        <taxon>Hypocreales</taxon>
        <taxon>Cordycipitaceae</taxon>
        <taxon>Akanthomyces</taxon>
    </lineage>
</organism>
<dbReference type="OMA" id="TRATIWN"/>
<dbReference type="GO" id="GO:0003830">
    <property type="term" value="F:beta-1,4-mannosylglycoprotein 4-beta-N-acetylglucosaminyltransferase activity"/>
    <property type="evidence" value="ECO:0007669"/>
    <property type="project" value="InterPro"/>
</dbReference>